<keyword evidence="3" id="KW-0677">Repeat</keyword>
<dbReference type="InterPro" id="IPR003591">
    <property type="entry name" value="Leu-rich_rpt_typical-subtyp"/>
</dbReference>
<dbReference type="SUPFAM" id="SSF48726">
    <property type="entry name" value="Immunoglobulin"/>
    <property type="match status" value="1"/>
</dbReference>
<evidence type="ECO:0000313" key="8">
    <source>
        <dbReference type="Proteomes" id="UP000215214"/>
    </source>
</evidence>
<keyword evidence="4" id="KW-1015">Disulfide bond</keyword>
<dbReference type="InterPro" id="IPR032675">
    <property type="entry name" value="LRR_dom_sf"/>
</dbReference>
<proteinExistence type="predicted"/>
<dbReference type="InterPro" id="IPR013783">
    <property type="entry name" value="Ig-like_fold"/>
</dbReference>
<accession>A0A238U565</accession>
<feature type="signal peptide" evidence="5">
    <location>
        <begin position="1"/>
        <end position="24"/>
    </location>
</feature>
<name>A0A238U565_9FLAO</name>
<reference evidence="7 8" key="1">
    <citation type="submission" date="2017-07" db="EMBL/GenBank/DDBJ databases">
        <authorList>
            <person name="Sun Z.S."/>
            <person name="Albrecht U."/>
            <person name="Echele G."/>
            <person name="Lee C.C."/>
        </authorList>
    </citation>
    <scope>NUCLEOTIDE SEQUENCE [LARGE SCALE GENOMIC DNA]</scope>
    <source>
        <strain evidence="8">type strain: KCTC 22618</strain>
    </source>
</reference>
<dbReference type="InterPro" id="IPR055414">
    <property type="entry name" value="LRR_R13L4/SHOC2-like"/>
</dbReference>
<dbReference type="SMART" id="SM00369">
    <property type="entry name" value="LRR_TYP"/>
    <property type="match status" value="24"/>
</dbReference>
<dbReference type="SUPFAM" id="SSF52058">
    <property type="entry name" value="L domain-like"/>
    <property type="match status" value="4"/>
</dbReference>
<dbReference type="Proteomes" id="UP000215214">
    <property type="component" value="Chromosome TJEJU"/>
</dbReference>
<evidence type="ECO:0000259" key="6">
    <source>
        <dbReference type="PROSITE" id="PS50835"/>
    </source>
</evidence>
<evidence type="ECO:0000256" key="4">
    <source>
        <dbReference type="ARBA" id="ARBA00023157"/>
    </source>
</evidence>
<dbReference type="PROSITE" id="PS50835">
    <property type="entry name" value="IG_LIKE"/>
    <property type="match status" value="1"/>
</dbReference>
<dbReference type="SMART" id="SM00364">
    <property type="entry name" value="LRR_BAC"/>
    <property type="match status" value="19"/>
</dbReference>
<dbReference type="Pfam" id="PF18962">
    <property type="entry name" value="Por_Secre_tail"/>
    <property type="match status" value="1"/>
</dbReference>
<evidence type="ECO:0000256" key="1">
    <source>
        <dbReference type="ARBA" id="ARBA00022614"/>
    </source>
</evidence>
<dbReference type="Gene3D" id="2.60.40.10">
    <property type="entry name" value="Immunoglobulins"/>
    <property type="match status" value="1"/>
</dbReference>
<dbReference type="PROSITE" id="PS51450">
    <property type="entry name" value="LRR"/>
    <property type="match status" value="13"/>
</dbReference>
<evidence type="ECO:0000313" key="7">
    <source>
        <dbReference type="EMBL" id="SNR14349.1"/>
    </source>
</evidence>
<dbReference type="CDD" id="cd00096">
    <property type="entry name" value="Ig"/>
    <property type="match status" value="1"/>
</dbReference>
<dbReference type="PANTHER" id="PTHR48051">
    <property type="match status" value="1"/>
</dbReference>
<organism evidence="7 8">
    <name type="scientific">Tenacibaculum jejuense</name>
    <dbReference type="NCBI Taxonomy" id="584609"/>
    <lineage>
        <taxon>Bacteria</taxon>
        <taxon>Pseudomonadati</taxon>
        <taxon>Bacteroidota</taxon>
        <taxon>Flavobacteriia</taxon>
        <taxon>Flavobacteriales</taxon>
        <taxon>Flavobacteriaceae</taxon>
        <taxon>Tenacibaculum</taxon>
    </lineage>
</organism>
<dbReference type="GO" id="GO:0005737">
    <property type="term" value="C:cytoplasm"/>
    <property type="evidence" value="ECO:0007669"/>
    <property type="project" value="TreeGrafter"/>
</dbReference>
<dbReference type="SMART" id="SM00365">
    <property type="entry name" value="LRR_SD22"/>
    <property type="match status" value="15"/>
</dbReference>
<evidence type="ECO:0000256" key="2">
    <source>
        <dbReference type="ARBA" id="ARBA00022729"/>
    </source>
</evidence>
<dbReference type="KEGG" id="tje:TJEJU_0569"/>
<dbReference type="InterPro" id="IPR036179">
    <property type="entry name" value="Ig-like_dom_sf"/>
</dbReference>
<evidence type="ECO:0000256" key="3">
    <source>
        <dbReference type="ARBA" id="ARBA00022737"/>
    </source>
</evidence>
<dbReference type="Gene3D" id="3.80.10.10">
    <property type="entry name" value="Ribonuclease Inhibitor"/>
    <property type="match status" value="9"/>
</dbReference>
<evidence type="ECO:0000256" key="5">
    <source>
        <dbReference type="SAM" id="SignalP"/>
    </source>
</evidence>
<dbReference type="Pfam" id="PF13855">
    <property type="entry name" value="LRR_8"/>
    <property type="match status" value="1"/>
</dbReference>
<keyword evidence="8" id="KW-1185">Reference proteome</keyword>
<dbReference type="RefSeq" id="WP_095069244.1">
    <property type="nucleotide sequence ID" value="NZ_LT899436.1"/>
</dbReference>
<dbReference type="EMBL" id="LT899436">
    <property type="protein sequence ID" value="SNR14349.1"/>
    <property type="molecule type" value="Genomic_DNA"/>
</dbReference>
<keyword evidence="1" id="KW-0433">Leucine-rich repeat</keyword>
<protein>
    <recommendedName>
        <fullName evidence="6">Ig-like domain-containing protein</fullName>
    </recommendedName>
</protein>
<dbReference type="InterPro" id="IPR050216">
    <property type="entry name" value="LRR_domain-containing"/>
</dbReference>
<dbReference type="PANTHER" id="PTHR48051:SF46">
    <property type="entry name" value="LEUCINE RICH REPEAT-CONTAINING DOMAIN PROTEIN"/>
    <property type="match status" value="1"/>
</dbReference>
<dbReference type="Pfam" id="PF23598">
    <property type="entry name" value="LRR_14"/>
    <property type="match status" value="4"/>
</dbReference>
<dbReference type="InterPro" id="IPR026444">
    <property type="entry name" value="Secre_tail"/>
</dbReference>
<dbReference type="OrthoDB" id="627712at2"/>
<dbReference type="NCBIfam" id="TIGR04183">
    <property type="entry name" value="Por_Secre_tail"/>
    <property type="match status" value="1"/>
</dbReference>
<keyword evidence="2 5" id="KW-0732">Signal</keyword>
<dbReference type="Pfam" id="PF00560">
    <property type="entry name" value="LRR_1"/>
    <property type="match status" value="5"/>
</dbReference>
<dbReference type="SUPFAM" id="SSF52047">
    <property type="entry name" value="RNI-like"/>
    <property type="match status" value="3"/>
</dbReference>
<sequence length="2389" mass="262072">MKTKLLLLLFVVIFWGAQGQVSQAEREALIAFYNATDGDNWTNNTNWDTDPNGTSDVSTWHGVTVSIVNGQQHVIRLILNDNNVVGELPDFNGFSELRRLELAKNSITGELLVTKFPENMEIIQLRENNLSGAFPDFTRFNNLILLVLNENMLTGVISEDLFPVGVSTISIGENPMISGTLDFSLFTLGAINIKNTGISFLKIPSTISSPNSINISETPNLAYLEAFNPNSFITLSSSRFDLGLRIVMHDQADRTALPNLQEREVLKKLFIDDNYTYGSTVKNGVNDNEWIAMKVINGETRVTEIHIAQKNINDVMPSDINVFTELFYLNLTSYGLQGIAPELGSLLKLEQLYLNGNLISSLPEDFYDLVNLKILNVSNNQIPSLSDRLGNLTALEQLNFSSNNIDEIPSSVGNLVNMKTLQFQNNQITLLPPELGNLTLLTLMRGFNNEIASIPSEFGQLTLLQFLDLSSNSISNTPVEFSNLTELETLYLNNNDLQVIAGLGGFTKLKFLRLHENRLGEDNAIFDTKLPANIGDLSLLQELTLHDNQLKELPNTIGSLTLLSELPLQNNRLESLPTGIGSLSGLKILKLQNNQLTALPVEIGNLSSLEDLNITNQTSANAGTIYHLTSLPATITNLTSLKNFEASSNRIEGDIDLSNSLALDYLGFFGNRISGLKLGKAPFSIQTTSNPNLSCIEVPSDQVNNWKSTALTNSIISIDNGVDFSDNCSGFRVPQLEREALIAFYNATGGGTDWTGQFWNTDPNSLSNVGAWNGVTTAVINGQKHVVKLEVRNSRLNGFIPSEIKNLTELVELNLGVFNGRGNLIEIKPEIGELTKLERLDLRGHILPAIPTEIGNLSSLTYLDVSNNSLTSLPAGIGNFTVLEELSITSQNNVNTGEKTLTTLPDEIGNISSLKQLYLQDNKLTSLPNTIDGLVVLEQLNLGDSSGRGNELSSLPASIGNLNTLKILNIEYNRLTSLPEEIGNLSNLENFSIANQVTFDGGTTYYLTSLPLSINNLSSLINFNASGNRIEGGVDLSNIMTLTSLNLTDNRISDLKLGKAPFFSQLSSNPNLTCIEVPSSEVNNWETTAATSSTVTVDNGVAFSDNCIGFRVPQLEREALIAFYNATGGGTDWTGQFWDTDPNSLSNVGAWEGVTTEIVNGQKHVVKLELRSSRLNGFIPSEIKNLTELVELNLGVFNGRGSLTEIKPEIGELTKLERLDLRGHILPTIPTEIGSLSSLIYLDLSNNSLTSLPAGIGDFAVLEELRITGQNNVNTREKTLTILPDEIGNITSLKQLYLQDNKLTSLPNTIDGLIALEQLYLGDGSGRGNELSSLPATIGNLNALKILDIEYNRLTSLPEEIGDLSNLENLSVANQVTFDGGTTYYLTSLPLSINNLSSLTNFNASGNRIEGDLDLSNLLSLTRLVLTDNRITGLKLGKAPFSARLSVNPNLTCVEVPASEVSNWETSPSNTVSIDNGVAFSDNCTGFRVPQLEREALIAFYNATSGGTDWTGQFWGTDPNSLSNVGAWEGVTTEIVNGQKHIVRIDLSNRRLNGFIPSEIKNLTELVELNLGRFNGRGNLTELMPEIGELSKLTRLDLRGNNISSLPTEIGNLSSLTYLDLSNNSLSSLPVGIGNFTVLEELLITEQNDLSTREKTLVSLPNEIGNILSLKKLDLRINKINSLPVSIGNLANLEELYVQNNELIELPTTINNLLNLKNLRVEFNQISGDLDLSNLTVLNELKLEYNTIENLKINIAPTAFGSSNFGRFSLLRNACGCVEVPSDELVSWQLSGFNEQNSVLDNGVVYSDNCSGVTNNSISDLEREALIALFNATDGNNWRNDLTGSYNGVLWDSDITQKVNVGAWFGVTTAVINGQKHVTKIELNSNLLKGELPAEIGNLSQLKIFKMSSNAISLIPAEIGMLINLEQLTLSSQIDPITNQNVLTRLPAEVNNLSLLKHLDVQGNDIEGNLDFSNLVNLTSLQVSSNEITGLRIGISPQVFDNQFDFDGGFSRSFSFSNAYLNCIAVPQTTISDWENSRFAQRNPEIVWGQDCTAYNNVPNEEINALVDMYNSLDGGNWTNNQNWTGVLNRAIMNSPFNATKWQGVTTEIVNGGKHITRISLSNNNLTGTLPESLGGLSELKYLDLSFNNLENNLPPSLNQLTQLETFLIPFNKLEGDIPDLTNITSLNNFNIDNNKFQFGDFEDEFSIYNTFTQFLYETQANVSEDETIELTDTDYRLEAQVSGNNNVYQWYKNGSPITGANEASYDILNPSSADDGTYYCQITNTIVTGLTLRTGTVTATFDTTLSIENEELKNFIVLYPNPTNGILNIDVSNNISIRRLDVFSITGVKVKSIDKVTEKLNIQDLPSGVYMINIQSTQGRIVKRLIKR</sequence>
<dbReference type="InterPro" id="IPR001611">
    <property type="entry name" value="Leu-rich_rpt"/>
</dbReference>
<dbReference type="PRINTS" id="PR00019">
    <property type="entry name" value="LEURICHRPT"/>
</dbReference>
<feature type="domain" description="Ig-like" evidence="6">
    <location>
        <begin position="2179"/>
        <end position="2299"/>
    </location>
</feature>
<gene>
    <name evidence="7" type="ORF">TJEJU_0569</name>
</gene>
<dbReference type="InterPro" id="IPR007110">
    <property type="entry name" value="Ig-like_dom"/>
</dbReference>
<feature type="chain" id="PRO_5013212233" description="Ig-like domain-containing protein" evidence="5">
    <location>
        <begin position="25"/>
        <end position="2389"/>
    </location>
</feature>